<evidence type="ECO:0000256" key="7">
    <source>
        <dbReference type="RuleBase" id="RU363059"/>
    </source>
</evidence>
<dbReference type="SUPFAM" id="SSF144091">
    <property type="entry name" value="Rhomboid-like"/>
    <property type="match status" value="1"/>
</dbReference>
<keyword evidence="4 7" id="KW-0256">Endoplasmic reticulum</keyword>
<dbReference type="EMBL" id="QPFP01000025">
    <property type="protein sequence ID" value="TEB29943.1"/>
    <property type="molecule type" value="Genomic_DNA"/>
</dbReference>
<comment type="function">
    <text evidence="7">May be involved in the degradation of misfolded endoplasmic reticulum (ER) luminal proteins.</text>
</comment>
<comment type="similarity">
    <text evidence="2 7">Belongs to the derlin family.</text>
</comment>
<dbReference type="STRING" id="71717.A0A4Y7T6Y9"/>
<feature type="transmembrane region" description="Helical" evidence="7">
    <location>
        <begin position="124"/>
        <end position="147"/>
    </location>
</feature>
<accession>A0A4Y7T6Y9</accession>
<feature type="transmembrane region" description="Helical" evidence="7">
    <location>
        <begin position="167"/>
        <end position="186"/>
    </location>
</feature>
<dbReference type="PANTHER" id="PTHR11009">
    <property type="entry name" value="DER1-LIKE PROTEIN, DERLIN"/>
    <property type="match status" value="1"/>
</dbReference>
<evidence type="ECO:0000256" key="4">
    <source>
        <dbReference type="ARBA" id="ARBA00022824"/>
    </source>
</evidence>
<reference evidence="8 9" key="1">
    <citation type="journal article" date="2019" name="Nat. Ecol. Evol.">
        <title>Megaphylogeny resolves global patterns of mushroom evolution.</title>
        <authorList>
            <person name="Varga T."/>
            <person name="Krizsan K."/>
            <person name="Foldi C."/>
            <person name="Dima B."/>
            <person name="Sanchez-Garcia M."/>
            <person name="Sanchez-Ramirez S."/>
            <person name="Szollosi G.J."/>
            <person name="Szarkandi J.G."/>
            <person name="Papp V."/>
            <person name="Albert L."/>
            <person name="Andreopoulos W."/>
            <person name="Angelini C."/>
            <person name="Antonin V."/>
            <person name="Barry K.W."/>
            <person name="Bougher N.L."/>
            <person name="Buchanan P."/>
            <person name="Buyck B."/>
            <person name="Bense V."/>
            <person name="Catcheside P."/>
            <person name="Chovatia M."/>
            <person name="Cooper J."/>
            <person name="Damon W."/>
            <person name="Desjardin D."/>
            <person name="Finy P."/>
            <person name="Geml J."/>
            <person name="Haridas S."/>
            <person name="Hughes K."/>
            <person name="Justo A."/>
            <person name="Karasinski D."/>
            <person name="Kautmanova I."/>
            <person name="Kiss B."/>
            <person name="Kocsube S."/>
            <person name="Kotiranta H."/>
            <person name="LaButti K.M."/>
            <person name="Lechner B.E."/>
            <person name="Liimatainen K."/>
            <person name="Lipzen A."/>
            <person name="Lukacs Z."/>
            <person name="Mihaltcheva S."/>
            <person name="Morgado L.N."/>
            <person name="Niskanen T."/>
            <person name="Noordeloos M.E."/>
            <person name="Ohm R.A."/>
            <person name="Ortiz-Santana B."/>
            <person name="Ovrebo C."/>
            <person name="Racz N."/>
            <person name="Riley R."/>
            <person name="Savchenko A."/>
            <person name="Shiryaev A."/>
            <person name="Soop K."/>
            <person name="Spirin V."/>
            <person name="Szebenyi C."/>
            <person name="Tomsovsky M."/>
            <person name="Tulloss R.E."/>
            <person name="Uehling J."/>
            <person name="Grigoriev I.V."/>
            <person name="Vagvolgyi C."/>
            <person name="Papp T."/>
            <person name="Martin F.M."/>
            <person name="Miettinen O."/>
            <person name="Hibbett D.S."/>
            <person name="Nagy L.G."/>
        </authorList>
    </citation>
    <scope>NUCLEOTIDE SEQUENCE [LARGE SCALE GENOMIC DNA]</scope>
    <source>
        <strain evidence="8 9">FP101781</strain>
    </source>
</reference>
<evidence type="ECO:0000256" key="3">
    <source>
        <dbReference type="ARBA" id="ARBA00022692"/>
    </source>
</evidence>
<dbReference type="GO" id="GO:0006950">
    <property type="term" value="P:response to stress"/>
    <property type="evidence" value="ECO:0007669"/>
    <property type="project" value="UniProtKB-ARBA"/>
</dbReference>
<sequence>MESLITEIKKIPPVTRFSVVSLVGLTVPVMLKMLNPEKLIYFGPWVWKGFQLWRLPTSFFFGSTNINFIFEVSMLYRMTNQLESTTFPGNSSDLAWQLFVASGAIILATRPLKSILFLHPLLACLAYVSSALAPPGAQTSIMGLLTIPVTYFPYVMVGMDLLSGGPYAAAQAVAGIIVGHLWWWACMGRRARRRRRCSTGKME</sequence>
<evidence type="ECO:0000256" key="5">
    <source>
        <dbReference type="ARBA" id="ARBA00022989"/>
    </source>
</evidence>
<name>A0A4Y7T6Y9_COPMI</name>
<dbReference type="AlphaFoldDB" id="A0A4Y7T6Y9"/>
<evidence type="ECO:0000313" key="8">
    <source>
        <dbReference type="EMBL" id="TEB29943.1"/>
    </source>
</evidence>
<feature type="transmembrane region" description="Helical" evidence="7">
    <location>
        <begin position="52"/>
        <end position="74"/>
    </location>
</feature>
<feature type="transmembrane region" description="Helical" evidence="7">
    <location>
        <begin position="14"/>
        <end position="31"/>
    </location>
</feature>
<comment type="caution">
    <text evidence="8">The sequence shown here is derived from an EMBL/GenBank/DDBJ whole genome shotgun (WGS) entry which is preliminary data.</text>
</comment>
<keyword evidence="9" id="KW-1185">Reference proteome</keyword>
<dbReference type="Proteomes" id="UP000298030">
    <property type="component" value="Unassembled WGS sequence"/>
</dbReference>
<evidence type="ECO:0000313" key="9">
    <source>
        <dbReference type="Proteomes" id="UP000298030"/>
    </source>
</evidence>
<dbReference type="InterPro" id="IPR035952">
    <property type="entry name" value="Rhomboid-like_sf"/>
</dbReference>
<dbReference type="InterPro" id="IPR007599">
    <property type="entry name" value="DER1"/>
</dbReference>
<evidence type="ECO:0000256" key="6">
    <source>
        <dbReference type="ARBA" id="ARBA00023136"/>
    </source>
</evidence>
<keyword evidence="5 7" id="KW-1133">Transmembrane helix</keyword>
<gene>
    <name evidence="8" type="ORF">FA13DRAFT_1665187</name>
</gene>
<organism evidence="8 9">
    <name type="scientific">Coprinellus micaceus</name>
    <name type="common">Glistening ink-cap mushroom</name>
    <name type="synonym">Coprinus micaceus</name>
    <dbReference type="NCBI Taxonomy" id="71717"/>
    <lineage>
        <taxon>Eukaryota</taxon>
        <taxon>Fungi</taxon>
        <taxon>Dikarya</taxon>
        <taxon>Basidiomycota</taxon>
        <taxon>Agaricomycotina</taxon>
        <taxon>Agaricomycetes</taxon>
        <taxon>Agaricomycetidae</taxon>
        <taxon>Agaricales</taxon>
        <taxon>Agaricineae</taxon>
        <taxon>Psathyrellaceae</taxon>
        <taxon>Coprinellus</taxon>
    </lineage>
</organism>
<keyword evidence="3 7" id="KW-0812">Transmembrane</keyword>
<proteinExistence type="inferred from homology"/>
<dbReference type="OrthoDB" id="1716531at2759"/>
<comment type="subcellular location">
    <subcellularLocation>
        <location evidence="1 7">Endoplasmic reticulum membrane</location>
        <topology evidence="1 7">Multi-pass membrane protein</topology>
    </subcellularLocation>
</comment>
<evidence type="ECO:0000256" key="2">
    <source>
        <dbReference type="ARBA" id="ARBA00008917"/>
    </source>
</evidence>
<evidence type="ECO:0000256" key="1">
    <source>
        <dbReference type="ARBA" id="ARBA00004477"/>
    </source>
</evidence>
<dbReference type="Pfam" id="PF04511">
    <property type="entry name" value="DER1"/>
    <property type="match status" value="1"/>
</dbReference>
<keyword evidence="6 7" id="KW-0472">Membrane</keyword>
<protein>
    <recommendedName>
        <fullName evidence="7">Derlin</fullName>
    </recommendedName>
</protein>
<dbReference type="GO" id="GO:0005789">
    <property type="term" value="C:endoplasmic reticulum membrane"/>
    <property type="evidence" value="ECO:0007669"/>
    <property type="project" value="UniProtKB-SubCell"/>
</dbReference>